<evidence type="ECO:0000313" key="2">
    <source>
        <dbReference type="Proteomes" id="UP000823598"/>
    </source>
</evidence>
<reference evidence="1" key="1">
    <citation type="submission" date="2020-10" db="EMBL/GenBank/DDBJ databases">
        <authorList>
            <person name="Gilroy R."/>
        </authorList>
    </citation>
    <scope>NUCLEOTIDE SEQUENCE</scope>
    <source>
        <strain evidence="1">6919</strain>
    </source>
</reference>
<dbReference type="EMBL" id="JADIMC010000116">
    <property type="protein sequence ID" value="MBO8477251.1"/>
    <property type="molecule type" value="Genomic_DNA"/>
</dbReference>
<proteinExistence type="predicted"/>
<comment type="caution">
    <text evidence="1">The sequence shown here is derived from an EMBL/GenBank/DDBJ whole genome shotgun (WGS) entry which is preliminary data.</text>
</comment>
<feature type="non-terminal residue" evidence="1">
    <location>
        <position position="1"/>
    </location>
</feature>
<dbReference type="AlphaFoldDB" id="A0A9D9ISY4"/>
<protein>
    <submittedName>
        <fullName evidence="1">T9SS type A sorting domain-containing protein</fullName>
    </submittedName>
</protein>
<gene>
    <name evidence="1" type="ORF">IAB88_09730</name>
</gene>
<reference evidence="1" key="2">
    <citation type="journal article" date="2021" name="PeerJ">
        <title>Extensive microbial diversity within the chicken gut microbiome revealed by metagenomics and culture.</title>
        <authorList>
            <person name="Gilroy R."/>
            <person name="Ravi A."/>
            <person name="Getino M."/>
            <person name="Pursley I."/>
            <person name="Horton D.L."/>
            <person name="Alikhan N.F."/>
            <person name="Baker D."/>
            <person name="Gharbi K."/>
            <person name="Hall N."/>
            <person name="Watson M."/>
            <person name="Adriaenssens E.M."/>
            <person name="Foster-Nyarko E."/>
            <person name="Jarju S."/>
            <person name="Secka A."/>
            <person name="Antonio M."/>
            <person name="Oren A."/>
            <person name="Chaudhuri R.R."/>
            <person name="La Ragione R."/>
            <person name="Hildebrand F."/>
            <person name="Pallen M.J."/>
        </authorList>
    </citation>
    <scope>NUCLEOTIDE SEQUENCE</scope>
    <source>
        <strain evidence="1">6919</strain>
    </source>
</reference>
<organism evidence="1 2">
    <name type="scientific">Candidatus Limisoma faecipullorum</name>
    <dbReference type="NCBI Taxonomy" id="2840854"/>
    <lineage>
        <taxon>Bacteria</taxon>
        <taxon>Pseudomonadati</taxon>
        <taxon>Bacteroidota</taxon>
        <taxon>Bacteroidia</taxon>
        <taxon>Bacteroidales</taxon>
        <taxon>Candidatus Limisoma</taxon>
    </lineage>
</organism>
<sequence>PVDGVYISNIFGNVISFSDGVVDIESDKFLQFEESSCSFNYYEKGSNSPIQLYKRYEKTLESVAVDVSGIAELKDAGAAAEAGTVFEMNCPLTVTFSNGDDLYVIDDSGDALLIKGSIGKTYACGEVIPAGAQGCYELIDGFTPAMVNPVGNTFGEPEATVEVTPISVDEITVSDVNKYVKVEDVMVNSTDSGSYVFMASDDGNEIPGWSDAENPYYNGTVSPDDGLSYDVSGIVVVKEGSAALAFTNLEKRIESGVDELVTGNVMITGGKCRVLINVPDGNVVRAYVYSVSGILFNEEAVTGVSEIELPSGLYIVRIGNQVAKVVVR</sequence>
<accession>A0A9D9ISY4</accession>
<dbReference type="Proteomes" id="UP000823598">
    <property type="component" value="Unassembled WGS sequence"/>
</dbReference>
<name>A0A9D9ISY4_9BACT</name>
<evidence type="ECO:0000313" key="1">
    <source>
        <dbReference type="EMBL" id="MBO8477251.1"/>
    </source>
</evidence>